<reference evidence="5 6" key="1">
    <citation type="submission" date="2016-06" db="EMBL/GenBank/DDBJ databases">
        <title>Evolution of pathogenesis and genome organization in the Tremellales.</title>
        <authorList>
            <person name="Cuomo C."/>
            <person name="Litvintseva A."/>
            <person name="Heitman J."/>
            <person name="Chen Y."/>
            <person name="Sun S."/>
            <person name="Springer D."/>
            <person name="Dromer F."/>
            <person name="Young S."/>
            <person name="Zeng Q."/>
            <person name="Chapman S."/>
            <person name="Gujja S."/>
            <person name="Saif S."/>
            <person name="Birren B."/>
        </authorList>
    </citation>
    <scope>NUCLEOTIDE SEQUENCE [LARGE SCALE GENOMIC DNA]</scope>
    <source>
        <strain evidence="5 6">ATCC 28783</strain>
    </source>
</reference>
<dbReference type="EMBL" id="SDIL01000049">
    <property type="protein sequence ID" value="RXK38351.1"/>
    <property type="molecule type" value="Genomic_DNA"/>
</dbReference>
<dbReference type="AlphaFoldDB" id="A0A4Q1BKR4"/>
<accession>A0A4Q1BKR4</accession>
<dbReference type="OrthoDB" id="251770at2759"/>
<feature type="region of interest" description="Disordered" evidence="2">
    <location>
        <begin position="606"/>
        <end position="673"/>
    </location>
</feature>
<feature type="domain" description="BRCT" evidence="4">
    <location>
        <begin position="393"/>
        <end position="479"/>
    </location>
</feature>
<feature type="compositionally biased region" description="Polar residues" evidence="2">
    <location>
        <begin position="346"/>
        <end position="360"/>
    </location>
</feature>
<keyword evidence="3" id="KW-1133">Transmembrane helix</keyword>
<dbReference type="Proteomes" id="UP000289152">
    <property type="component" value="Unassembled WGS sequence"/>
</dbReference>
<comment type="caution">
    <text evidence="5">The sequence shown here is derived from an EMBL/GenBank/DDBJ whole genome shotgun (WGS) entry which is preliminary data.</text>
</comment>
<dbReference type="PANTHER" id="PTHR13561:SF20">
    <property type="entry name" value="DNA TOPOISOMERASE 2-BINDING PROTEIN 1"/>
    <property type="match status" value="1"/>
</dbReference>
<keyword evidence="1" id="KW-0677">Repeat</keyword>
<dbReference type="InterPro" id="IPR036420">
    <property type="entry name" value="BRCT_dom_sf"/>
</dbReference>
<feature type="region of interest" description="Disordered" evidence="2">
    <location>
        <begin position="574"/>
        <end position="593"/>
    </location>
</feature>
<keyword evidence="3" id="KW-0812">Transmembrane</keyword>
<feature type="region of interest" description="Disordered" evidence="2">
    <location>
        <begin position="286"/>
        <end position="360"/>
    </location>
</feature>
<proteinExistence type="predicted"/>
<evidence type="ECO:0000256" key="1">
    <source>
        <dbReference type="ARBA" id="ARBA00022737"/>
    </source>
</evidence>
<dbReference type="GO" id="GO:0007095">
    <property type="term" value="P:mitotic G2 DNA damage checkpoint signaling"/>
    <property type="evidence" value="ECO:0007669"/>
    <property type="project" value="TreeGrafter"/>
</dbReference>
<feature type="domain" description="BRCT" evidence="4">
    <location>
        <begin position="484"/>
        <end position="575"/>
    </location>
</feature>
<dbReference type="Pfam" id="PF12738">
    <property type="entry name" value="PTCB-BRCT"/>
    <property type="match status" value="2"/>
</dbReference>
<evidence type="ECO:0000259" key="4">
    <source>
        <dbReference type="PROSITE" id="PS50172"/>
    </source>
</evidence>
<dbReference type="FunCoup" id="A0A4Q1BKR4">
    <property type="interactions" value="23"/>
</dbReference>
<gene>
    <name evidence="5" type="ORF">M231_04393</name>
</gene>
<dbReference type="SUPFAM" id="SSF52113">
    <property type="entry name" value="BRCT domain"/>
    <property type="match status" value="4"/>
</dbReference>
<dbReference type="GO" id="GO:0006270">
    <property type="term" value="P:DNA replication initiation"/>
    <property type="evidence" value="ECO:0007669"/>
    <property type="project" value="TreeGrafter"/>
</dbReference>
<dbReference type="PROSITE" id="PS50172">
    <property type="entry name" value="BRCT"/>
    <property type="match status" value="4"/>
</dbReference>
<evidence type="ECO:0000256" key="3">
    <source>
        <dbReference type="SAM" id="Phobius"/>
    </source>
</evidence>
<feature type="compositionally biased region" description="Polar residues" evidence="2">
    <location>
        <begin position="608"/>
        <end position="617"/>
    </location>
</feature>
<evidence type="ECO:0000256" key="2">
    <source>
        <dbReference type="SAM" id="MobiDB-lite"/>
    </source>
</evidence>
<feature type="domain" description="BRCT" evidence="4">
    <location>
        <begin position="150"/>
        <end position="261"/>
    </location>
</feature>
<feature type="compositionally biased region" description="Basic and acidic residues" evidence="2">
    <location>
        <begin position="323"/>
        <end position="340"/>
    </location>
</feature>
<dbReference type="InterPro" id="IPR001357">
    <property type="entry name" value="BRCT_dom"/>
</dbReference>
<dbReference type="SMART" id="SM00292">
    <property type="entry name" value="BRCT"/>
    <property type="match status" value="4"/>
</dbReference>
<dbReference type="Gene3D" id="3.40.50.10190">
    <property type="entry name" value="BRCT domain"/>
    <property type="match status" value="4"/>
</dbReference>
<dbReference type="STRING" id="5217.A0A4Q1BKR4"/>
<organism evidence="5 6">
    <name type="scientific">Tremella mesenterica</name>
    <name type="common">Jelly fungus</name>
    <dbReference type="NCBI Taxonomy" id="5217"/>
    <lineage>
        <taxon>Eukaryota</taxon>
        <taxon>Fungi</taxon>
        <taxon>Dikarya</taxon>
        <taxon>Basidiomycota</taxon>
        <taxon>Agaricomycotina</taxon>
        <taxon>Tremellomycetes</taxon>
        <taxon>Tremellales</taxon>
        <taxon>Tremellaceae</taxon>
        <taxon>Tremella</taxon>
    </lineage>
</organism>
<dbReference type="CDD" id="cd17731">
    <property type="entry name" value="BRCT_TopBP1_rpt2_like"/>
    <property type="match status" value="1"/>
</dbReference>
<keyword evidence="3" id="KW-0472">Membrane</keyword>
<keyword evidence="6" id="KW-1185">Reference proteome</keyword>
<dbReference type="InterPro" id="IPR059215">
    <property type="entry name" value="BRCT2_TopBP1-like"/>
</dbReference>
<feature type="transmembrane region" description="Helical" evidence="3">
    <location>
        <begin position="733"/>
        <end position="753"/>
    </location>
</feature>
<sequence>MNRRGHLSTKIPLVKLRPVPARNAKGKARDSSPIDDSALQEYLWKDAEDSELTNVALQNGSKPWKNVVITFTGVEDKVRLSGLARELGARVESALTIHVTHIVAVGFTSEKYQYALEHRMPIMTPQWIEHGHERWLAGEEFLPSEDLSEWKLKPFAGLRISITGIEPVERRKEIVAYVNSNGGVYSKDLDRHCTHLISDKMTSDMKSSDKVKWALKEIKSREASRRVGKKLKGEDMKIVYEDWLWDCIAYEGRWKEEKYDARKPRRTGKVKAEDVLNGTVFKDPEPVTVVKEEEADEPAALRKQKRDDGLDILVDPPMGSDSTRPEPSRIPSSKEPEKRPSMLHASRTTSFAPGSSKSPLSAIPLTSLNPTASFAATQPPIPVQSTDAKEQDGIPQIFSGLTFSHTIMEHYEGLEKALTAHGGALASQKDDNVDFVIVRLANTNKPDLPTNSQAQVVTECWVEGCCFEQKLLSPNDHLVFRPLSATMPVNGTSNMLIHLSGHSSENTVYLRRIIRAIGATLSVKLNRQTTHLVCAAPSGQKYEKALEWGVSVVQCTWLLTMAETGVLVNDTDHRHSSVTKIDPNTNTNPEPSTSQLALDQVLRVGNEHGTSQSSTLDPSRKLGLTPTHIGDGLGSNPGSASGSGLLREKGNGKTVLSQSNPETERKLNQADQTNEGVVFERSASGKEMNLEVKLAKTTPVNVVTTPVTKVNEALKQLAEIGQPSGHKSKAVSYYFTFFILYLHWLVLFLRFLLTLNPH</sequence>
<evidence type="ECO:0000313" key="5">
    <source>
        <dbReference type="EMBL" id="RXK38351.1"/>
    </source>
</evidence>
<evidence type="ECO:0000313" key="6">
    <source>
        <dbReference type="Proteomes" id="UP000289152"/>
    </source>
</evidence>
<dbReference type="VEuPathDB" id="FungiDB:TREMEDRAFT_62429"/>
<dbReference type="InParanoid" id="A0A4Q1BKR4"/>
<feature type="domain" description="BRCT" evidence="4">
    <location>
        <begin position="59"/>
        <end position="128"/>
    </location>
</feature>
<name>A0A4Q1BKR4_TREME</name>
<protein>
    <recommendedName>
        <fullName evidence="4">BRCT domain-containing protein</fullName>
    </recommendedName>
</protein>
<dbReference type="PANTHER" id="PTHR13561">
    <property type="entry name" value="DNA REPLICATION REGULATOR DPB11-RELATED"/>
    <property type="match status" value="1"/>
</dbReference>
<feature type="compositionally biased region" description="Polar residues" evidence="2">
    <location>
        <begin position="578"/>
        <end position="593"/>
    </location>
</feature>
<dbReference type="Pfam" id="PF00533">
    <property type="entry name" value="BRCT"/>
    <property type="match status" value="1"/>
</dbReference>
<dbReference type="GO" id="GO:0033314">
    <property type="term" value="P:mitotic DNA replication checkpoint signaling"/>
    <property type="evidence" value="ECO:0007669"/>
    <property type="project" value="TreeGrafter"/>
</dbReference>